<dbReference type="PROSITE" id="PS51257">
    <property type="entry name" value="PROKAR_LIPOPROTEIN"/>
    <property type="match status" value="1"/>
</dbReference>
<protein>
    <submittedName>
        <fullName evidence="2">DUF3854 domain-containing protein</fullName>
    </submittedName>
</protein>
<sequence length="419" mass="47557">MKLMRQTRIKGWFEYYRTPCVICGSTGGCMTHEDGSVVACIRVESDKFFSKNSALPSYLHYLKEDERKKIGKHEVEALHPGNPKKDSSSLSSVYTALLDCLELDEEHYSHLISSSRQLMDEQVMIRQYKSFPDKPWETVRLLEDELGIEDFTGIPGFYLKDNKYWTIAGSKGILLPFRNHFNEIVGFQYRIDNPPNIVEVKVNRPGLKARVKEQPNLVQVTFEGEIILEQEMVLGKKWTTIVHEGDIKGWVRVVKGNRYFWLSSANKPQGTGSGDPAPIHIAVPSSQLKSWKPGNLLKARTVWLSEGPLKCDIAADSIEKLYDPLEIDDIGKTFLALPGVGAWRLAIPIMKEMGVEKVNICFDADAVSNPHVKKHLMECAKELKQQGFNANLIIWNEDEGKGIDDLFLGKRIPHIKKLF</sequence>
<keyword evidence="3" id="KW-1185">Reference proteome</keyword>
<dbReference type="InterPro" id="IPR024385">
    <property type="entry name" value="DUF3854"/>
</dbReference>
<evidence type="ECO:0000259" key="1">
    <source>
        <dbReference type="Pfam" id="PF12965"/>
    </source>
</evidence>
<dbReference type="Proteomes" id="UP000284416">
    <property type="component" value="Unassembled WGS sequence"/>
</dbReference>
<feature type="domain" description="DUF3854" evidence="1">
    <location>
        <begin position="356"/>
        <end position="408"/>
    </location>
</feature>
<accession>A0A417YPS0</accession>
<proteinExistence type="predicted"/>
<reference evidence="2 3" key="1">
    <citation type="journal article" date="2017" name="Int. J. Syst. Evol. Microbiol.">
        <title>Bacillus notoginsengisoli sp. nov., a novel bacterium isolated from the rhizosphere of Panax notoginseng.</title>
        <authorList>
            <person name="Zhang M.Y."/>
            <person name="Cheng J."/>
            <person name="Cai Y."/>
            <person name="Zhang T.Y."/>
            <person name="Wu Y.Y."/>
            <person name="Manikprabhu D."/>
            <person name="Li W.J."/>
            <person name="Zhang Y.X."/>
        </authorList>
    </citation>
    <scope>NUCLEOTIDE SEQUENCE [LARGE SCALE GENOMIC DNA]</scope>
    <source>
        <strain evidence="2 3">JCM 30743</strain>
    </source>
</reference>
<dbReference type="AlphaFoldDB" id="A0A417YPS0"/>
<dbReference type="EMBL" id="QWEG01000012">
    <property type="protein sequence ID" value="RHW35987.1"/>
    <property type="molecule type" value="Genomic_DNA"/>
</dbReference>
<comment type="caution">
    <text evidence="2">The sequence shown here is derived from an EMBL/GenBank/DDBJ whole genome shotgun (WGS) entry which is preliminary data.</text>
</comment>
<organism evidence="2 3">
    <name type="scientific">Neobacillus notoginsengisoli</name>
    <dbReference type="NCBI Taxonomy" id="1578198"/>
    <lineage>
        <taxon>Bacteria</taxon>
        <taxon>Bacillati</taxon>
        <taxon>Bacillota</taxon>
        <taxon>Bacilli</taxon>
        <taxon>Bacillales</taxon>
        <taxon>Bacillaceae</taxon>
        <taxon>Neobacillus</taxon>
    </lineage>
</organism>
<evidence type="ECO:0000313" key="2">
    <source>
        <dbReference type="EMBL" id="RHW35987.1"/>
    </source>
</evidence>
<gene>
    <name evidence="2" type="ORF">D1B31_18030</name>
</gene>
<name>A0A417YPS0_9BACI</name>
<evidence type="ECO:0000313" key="3">
    <source>
        <dbReference type="Proteomes" id="UP000284416"/>
    </source>
</evidence>
<dbReference type="Pfam" id="PF12965">
    <property type="entry name" value="DUF3854"/>
    <property type="match status" value="1"/>
</dbReference>